<dbReference type="EMBL" id="JAVXUP010001449">
    <property type="protein sequence ID" value="KAK3011539.1"/>
    <property type="molecule type" value="Genomic_DNA"/>
</dbReference>
<keyword evidence="7" id="KW-0472">Membrane</keyword>
<dbReference type="GO" id="GO:0005506">
    <property type="term" value="F:iron ion binding"/>
    <property type="evidence" value="ECO:0007669"/>
    <property type="project" value="InterPro"/>
</dbReference>
<dbReference type="Gene3D" id="1.10.630.10">
    <property type="entry name" value="Cytochrome P450"/>
    <property type="match status" value="1"/>
</dbReference>
<organism evidence="8 9">
    <name type="scientific">Escallonia herrerae</name>
    <dbReference type="NCBI Taxonomy" id="1293975"/>
    <lineage>
        <taxon>Eukaryota</taxon>
        <taxon>Viridiplantae</taxon>
        <taxon>Streptophyta</taxon>
        <taxon>Embryophyta</taxon>
        <taxon>Tracheophyta</taxon>
        <taxon>Spermatophyta</taxon>
        <taxon>Magnoliopsida</taxon>
        <taxon>eudicotyledons</taxon>
        <taxon>Gunneridae</taxon>
        <taxon>Pentapetalae</taxon>
        <taxon>asterids</taxon>
        <taxon>campanulids</taxon>
        <taxon>Escalloniales</taxon>
        <taxon>Escalloniaceae</taxon>
        <taxon>Escallonia</taxon>
    </lineage>
</organism>
<comment type="caution">
    <text evidence="8">The sequence shown here is derived from an EMBL/GenBank/DDBJ whole genome shotgun (WGS) entry which is preliminary data.</text>
</comment>
<accession>A0AA88VQH2</accession>
<evidence type="ECO:0000256" key="4">
    <source>
        <dbReference type="ARBA" id="ARBA00023002"/>
    </source>
</evidence>
<proteinExistence type="inferred from homology"/>
<dbReference type="PANTHER" id="PTHR47955:SF8">
    <property type="entry name" value="CYTOCHROME P450 71D11-LIKE"/>
    <property type="match status" value="1"/>
</dbReference>
<feature type="non-terminal residue" evidence="8">
    <location>
        <position position="160"/>
    </location>
</feature>
<gene>
    <name evidence="8" type="ORF">RJ639_011579</name>
</gene>
<dbReference type="GO" id="GO:0020037">
    <property type="term" value="F:heme binding"/>
    <property type="evidence" value="ECO:0007669"/>
    <property type="project" value="InterPro"/>
</dbReference>
<keyword evidence="7" id="KW-0812">Transmembrane</keyword>
<dbReference type="PANTHER" id="PTHR47955">
    <property type="entry name" value="CYTOCHROME P450 FAMILY 71 PROTEIN"/>
    <property type="match status" value="1"/>
</dbReference>
<dbReference type="InterPro" id="IPR001128">
    <property type="entry name" value="Cyt_P450"/>
</dbReference>
<keyword evidence="3" id="KW-0479">Metal-binding</keyword>
<evidence type="ECO:0000313" key="9">
    <source>
        <dbReference type="Proteomes" id="UP001188597"/>
    </source>
</evidence>
<dbReference type="GO" id="GO:0004497">
    <property type="term" value="F:monooxygenase activity"/>
    <property type="evidence" value="ECO:0007669"/>
    <property type="project" value="UniProtKB-KW"/>
</dbReference>
<evidence type="ECO:0000256" key="2">
    <source>
        <dbReference type="ARBA" id="ARBA00022617"/>
    </source>
</evidence>
<sequence>GFTKNKARQAANNLFNSQVCLAVVGRCLFFQRSFALGMAKTLMDVLSQSLISESWLPLLTLLLLSFLSVPFLMKRKQNETNLPPSPPSLPIVGNLHQLGKIPHFSLWKLSQKYGPLMLLQLGQIPTIVISSPETAKEVHTILNVAPGHTLVAQNAFRTIC</sequence>
<keyword evidence="6" id="KW-0503">Monooxygenase</keyword>
<keyword evidence="2" id="KW-0349">Heme</keyword>
<keyword evidence="9" id="KW-1185">Reference proteome</keyword>
<dbReference type="AlphaFoldDB" id="A0AA88VQH2"/>
<keyword evidence="5" id="KW-0408">Iron</keyword>
<dbReference type="Pfam" id="PF00067">
    <property type="entry name" value="p450"/>
    <property type="match status" value="1"/>
</dbReference>
<dbReference type="Proteomes" id="UP001188597">
    <property type="component" value="Unassembled WGS sequence"/>
</dbReference>
<name>A0AA88VQH2_9ASTE</name>
<evidence type="ECO:0000256" key="3">
    <source>
        <dbReference type="ARBA" id="ARBA00022723"/>
    </source>
</evidence>
<keyword evidence="4" id="KW-0560">Oxidoreductase</keyword>
<dbReference type="SUPFAM" id="SSF48264">
    <property type="entry name" value="Cytochrome P450"/>
    <property type="match status" value="1"/>
</dbReference>
<feature type="transmembrane region" description="Helical" evidence="7">
    <location>
        <begin position="14"/>
        <end position="34"/>
    </location>
</feature>
<evidence type="ECO:0000256" key="1">
    <source>
        <dbReference type="ARBA" id="ARBA00010617"/>
    </source>
</evidence>
<protein>
    <submittedName>
        <fullName evidence="8">Uncharacterized protein</fullName>
    </submittedName>
</protein>
<evidence type="ECO:0000256" key="5">
    <source>
        <dbReference type="ARBA" id="ARBA00023004"/>
    </source>
</evidence>
<dbReference type="GO" id="GO:0016705">
    <property type="term" value="F:oxidoreductase activity, acting on paired donors, with incorporation or reduction of molecular oxygen"/>
    <property type="evidence" value="ECO:0007669"/>
    <property type="project" value="InterPro"/>
</dbReference>
<evidence type="ECO:0000256" key="7">
    <source>
        <dbReference type="SAM" id="Phobius"/>
    </source>
</evidence>
<evidence type="ECO:0000313" key="8">
    <source>
        <dbReference type="EMBL" id="KAK3011539.1"/>
    </source>
</evidence>
<reference evidence="8" key="1">
    <citation type="submission" date="2022-12" db="EMBL/GenBank/DDBJ databases">
        <title>Draft genome assemblies for two species of Escallonia (Escalloniales).</title>
        <authorList>
            <person name="Chanderbali A."/>
            <person name="Dervinis C."/>
            <person name="Anghel I."/>
            <person name="Soltis D."/>
            <person name="Soltis P."/>
            <person name="Zapata F."/>
        </authorList>
    </citation>
    <scope>NUCLEOTIDE SEQUENCE</scope>
    <source>
        <strain evidence="8">UCBG64.0493</strain>
        <tissue evidence="8">Leaf</tissue>
    </source>
</reference>
<keyword evidence="7" id="KW-1133">Transmembrane helix</keyword>
<feature type="transmembrane region" description="Helical" evidence="7">
    <location>
        <begin position="54"/>
        <end position="73"/>
    </location>
</feature>
<comment type="similarity">
    <text evidence="1">Belongs to the cytochrome P450 family.</text>
</comment>
<evidence type="ECO:0000256" key="6">
    <source>
        <dbReference type="ARBA" id="ARBA00023033"/>
    </source>
</evidence>
<dbReference type="InterPro" id="IPR036396">
    <property type="entry name" value="Cyt_P450_sf"/>
</dbReference>